<feature type="transmembrane region" description="Helical" evidence="7">
    <location>
        <begin position="37"/>
        <end position="55"/>
    </location>
</feature>
<proteinExistence type="predicted"/>
<evidence type="ECO:0000256" key="4">
    <source>
        <dbReference type="ARBA" id="ARBA00022692"/>
    </source>
</evidence>
<protein>
    <submittedName>
        <fullName evidence="8">Uncharacterized protein</fullName>
    </submittedName>
</protein>
<feature type="transmembrane region" description="Helical" evidence="7">
    <location>
        <begin position="256"/>
        <end position="278"/>
    </location>
</feature>
<sequence>MSSALGTIVSAIVPILLILTAGFLLNRIRGIDPGPLNTLSLFVLTPALVIHSIALTDLETGALVKITVGVGAFLAGVLAVSWLYGVLTGKEGAVLNGFLLVTAFGNAGALGIPLADFAYGDVGRQVAVLFAAVHGALVFTLGLFIALGSGDDGGDVVTKRVFRYPLVYAVALTVLARVGGVVPEAGSPLMETLGLVGEASIPVMLLVLGVQLSETEYYGALSMTVIPTLFRFVVSPLVGLAVALTLGFQEPVVGRVFVLLTAMPAAVAPVIFVGEVAGDTTVGGVTLPEFVSATVFVTTLASIPLLGVVITLLQTGVLI</sequence>
<feature type="transmembrane region" description="Helical" evidence="7">
    <location>
        <begin position="126"/>
        <end position="149"/>
    </location>
</feature>
<dbReference type="PANTHER" id="PTHR36838:SF1">
    <property type="entry name" value="SLR1864 PROTEIN"/>
    <property type="match status" value="1"/>
</dbReference>
<gene>
    <name evidence="8" type="ORF">SAMN04487946_10817</name>
</gene>
<dbReference type="RefSeq" id="WP_089767497.1">
    <property type="nucleotide sequence ID" value="NZ_FNPB01000008.1"/>
</dbReference>
<dbReference type="Proteomes" id="UP000199170">
    <property type="component" value="Unassembled WGS sequence"/>
</dbReference>
<dbReference type="OrthoDB" id="147743at2157"/>
<dbReference type="GO" id="GO:0016020">
    <property type="term" value="C:membrane"/>
    <property type="evidence" value="ECO:0007669"/>
    <property type="project" value="UniProtKB-SubCell"/>
</dbReference>
<evidence type="ECO:0000313" key="9">
    <source>
        <dbReference type="Proteomes" id="UP000199170"/>
    </source>
</evidence>
<dbReference type="Pfam" id="PF03547">
    <property type="entry name" value="Mem_trans"/>
    <property type="match status" value="1"/>
</dbReference>
<keyword evidence="6 7" id="KW-0472">Membrane</keyword>
<evidence type="ECO:0000256" key="7">
    <source>
        <dbReference type="SAM" id="Phobius"/>
    </source>
</evidence>
<evidence type="ECO:0000256" key="3">
    <source>
        <dbReference type="ARBA" id="ARBA00022475"/>
    </source>
</evidence>
<feature type="transmembrane region" description="Helical" evidence="7">
    <location>
        <begin position="62"/>
        <end position="87"/>
    </location>
</feature>
<dbReference type="EMBL" id="FNPB01000008">
    <property type="protein sequence ID" value="SDY18174.1"/>
    <property type="molecule type" value="Genomic_DNA"/>
</dbReference>
<evidence type="ECO:0000256" key="1">
    <source>
        <dbReference type="ARBA" id="ARBA00004141"/>
    </source>
</evidence>
<dbReference type="InterPro" id="IPR004776">
    <property type="entry name" value="Mem_transp_PIN-like"/>
</dbReference>
<keyword evidence="3" id="KW-1003">Cell membrane</keyword>
<evidence type="ECO:0000313" key="8">
    <source>
        <dbReference type="EMBL" id="SDY18174.1"/>
    </source>
</evidence>
<dbReference type="STRING" id="660517.SAMN04487946_10817"/>
<feature type="transmembrane region" description="Helical" evidence="7">
    <location>
        <begin position="7"/>
        <end position="25"/>
    </location>
</feature>
<evidence type="ECO:0000256" key="6">
    <source>
        <dbReference type="ARBA" id="ARBA00023136"/>
    </source>
</evidence>
<keyword evidence="4 7" id="KW-0812">Transmembrane</keyword>
<organism evidence="8 9">
    <name type="scientific">Halobellus clavatus</name>
    <dbReference type="NCBI Taxonomy" id="660517"/>
    <lineage>
        <taxon>Archaea</taxon>
        <taxon>Methanobacteriati</taxon>
        <taxon>Methanobacteriota</taxon>
        <taxon>Stenosarchaea group</taxon>
        <taxon>Halobacteria</taxon>
        <taxon>Halobacteriales</taxon>
        <taxon>Haloferacaceae</taxon>
        <taxon>Halobellus</taxon>
    </lineage>
</organism>
<comment type="subcellular location">
    <subcellularLocation>
        <location evidence="1">Membrane</location>
        <topology evidence="1">Multi-pass membrane protein</topology>
    </subcellularLocation>
</comment>
<evidence type="ECO:0000256" key="2">
    <source>
        <dbReference type="ARBA" id="ARBA00022448"/>
    </source>
</evidence>
<keyword evidence="9" id="KW-1185">Reference proteome</keyword>
<dbReference type="GO" id="GO:0055085">
    <property type="term" value="P:transmembrane transport"/>
    <property type="evidence" value="ECO:0007669"/>
    <property type="project" value="InterPro"/>
</dbReference>
<feature type="transmembrane region" description="Helical" evidence="7">
    <location>
        <begin position="290"/>
        <end position="313"/>
    </location>
</feature>
<accession>A0A1H3HTU4</accession>
<keyword evidence="5 7" id="KW-1133">Transmembrane helix</keyword>
<feature type="transmembrane region" description="Helical" evidence="7">
    <location>
        <begin position="218"/>
        <end position="244"/>
    </location>
</feature>
<reference evidence="9" key="1">
    <citation type="submission" date="2016-10" db="EMBL/GenBank/DDBJ databases">
        <authorList>
            <person name="Varghese N."/>
            <person name="Submissions S."/>
        </authorList>
    </citation>
    <scope>NUCLEOTIDE SEQUENCE [LARGE SCALE GENOMIC DNA]</scope>
    <source>
        <strain evidence="9">CGMCC 1.10118</strain>
    </source>
</reference>
<name>A0A1H3HTU4_9EURY</name>
<dbReference type="PANTHER" id="PTHR36838">
    <property type="entry name" value="AUXIN EFFLUX CARRIER FAMILY PROTEIN"/>
    <property type="match status" value="1"/>
</dbReference>
<dbReference type="AlphaFoldDB" id="A0A1H3HTU4"/>
<feature type="transmembrane region" description="Helical" evidence="7">
    <location>
        <begin position="161"/>
        <end position="180"/>
    </location>
</feature>
<keyword evidence="2" id="KW-0813">Transport</keyword>
<feature type="transmembrane region" description="Helical" evidence="7">
    <location>
        <begin position="93"/>
        <end position="114"/>
    </location>
</feature>
<evidence type="ECO:0000256" key="5">
    <source>
        <dbReference type="ARBA" id="ARBA00022989"/>
    </source>
</evidence>